<evidence type="ECO:0000313" key="3">
    <source>
        <dbReference type="Proteomes" id="UP000540412"/>
    </source>
</evidence>
<comment type="caution">
    <text evidence="2">The sequence shown here is derived from an EMBL/GenBank/DDBJ whole genome shotgun (WGS) entry which is preliminary data.</text>
</comment>
<proteinExistence type="predicted"/>
<dbReference type="InterPro" id="IPR025736">
    <property type="entry name" value="PucR_C-HTH_dom"/>
</dbReference>
<name>A0A7W9PIE2_9NOCA</name>
<gene>
    <name evidence="2" type="ORF">BJY24_005544</name>
</gene>
<dbReference type="GO" id="GO:0003677">
    <property type="term" value="F:DNA binding"/>
    <property type="evidence" value="ECO:0007669"/>
    <property type="project" value="UniProtKB-KW"/>
</dbReference>
<keyword evidence="2" id="KW-0238">DNA-binding</keyword>
<accession>A0A7W9PIE2</accession>
<dbReference type="Pfam" id="PF13556">
    <property type="entry name" value="HTH_30"/>
    <property type="match status" value="1"/>
</dbReference>
<protein>
    <submittedName>
        <fullName evidence="2">DNA-binding PucR family transcriptional regulator</fullName>
    </submittedName>
</protein>
<dbReference type="Proteomes" id="UP000540412">
    <property type="component" value="Unassembled WGS sequence"/>
</dbReference>
<dbReference type="AlphaFoldDB" id="A0A7W9PIE2"/>
<dbReference type="InterPro" id="IPR051448">
    <property type="entry name" value="CdaR-like_regulators"/>
</dbReference>
<sequence length="62" mass="6995">MQAYLDTRGSLGDAAARLHVHKNTVHYRIRKAEDVLGHSLAVNRVETEVALRICEQLGLERL</sequence>
<dbReference type="PANTHER" id="PTHR33744">
    <property type="entry name" value="CARBOHYDRATE DIACID REGULATOR"/>
    <property type="match status" value="1"/>
</dbReference>
<dbReference type="InterPro" id="IPR042070">
    <property type="entry name" value="PucR_C-HTH_sf"/>
</dbReference>
<dbReference type="PANTHER" id="PTHR33744:SF1">
    <property type="entry name" value="DNA-BINDING TRANSCRIPTIONAL ACTIVATOR ADER"/>
    <property type="match status" value="1"/>
</dbReference>
<feature type="domain" description="PucR C-terminal helix-turn-helix" evidence="1">
    <location>
        <begin position="2"/>
        <end position="53"/>
    </location>
</feature>
<dbReference type="EMBL" id="JACHIT010000002">
    <property type="protein sequence ID" value="MBB5916632.1"/>
    <property type="molecule type" value="Genomic_DNA"/>
</dbReference>
<dbReference type="Gene3D" id="1.10.10.2840">
    <property type="entry name" value="PucR C-terminal helix-turn-helix domain"/>
    <property type="match status" value="1"/>
</dbReference>
<dbReference type="RefSeq" id="WP_040754199.1">
    <property type="nucleotide sequence ID" value="NZ_JACHIT010000002.1"/>
</dbReference>
<evidence type="ECO:0000313" key="2">
    <source>
        <dbReference type="EMBL" id="MBB5916632.1"/>
    </source>
</evidence>
<reference evidence="2 3" key="1">
    <citation type="submission" date="2020-08" db="EMBL/GenBank/DDBJ databases">
        <title>Sequencing the genomes of 1000 actinobacteria strains.</title>
        <authorList>
            <person name="Klenk H.-P."/>
        </authorList>
    </citation>
    <scope>NUCLEOTIDE SEQUENCE [LARGE SCALE GENOMIC DNA]</scope>
    <source>
        <strain evidence="2 3">DSM 43582</strain>
    </source>
</reference>
<evidence type="ECO:0000259" key="1">
    <source>
        <dbReference type="Pfam" id="PF13556"/>
    </source>
</evidence>
<organism evidence="2 3">
    <name type="scientific">Nocardia transvalensis</name>
    <dbReference type="NCBI Taxonomy" id="37333"/>
    <lineage>
        <taxon>Bacteria</taxon>
        <taxon>Bacillati</taxon>
        <taxon>Actinomycetota</taxon>
        <taxon>Actinomycetes</taxon>
        <taxon>Mycobacteriales</taxon>
        <taxon>Nocardiaceae</taxon>
        <taxon>Nocardia</taxon>
    </lineage>
</organism>
<keyword evidence="3" id="KW-1185">Reference proteome</keyword>